<name>A0A0B4XBF7_9HYPH</name>
<geneLocation type="plasmid" evidence="1 2">
    <name>pRgalR602c</name>
</geneLocation>
<gene>
    <name evidence="1" type="ORF">RGR602_PC01322</name>
</gene>
<sequence length="55" mass="5892">MGDDVVVSSIKLRSPQTLFSTGFSSGESDVSNAKMTRSGIFSLSVYRATLFLAND</sequence>
<dbReference type="AlphaFoldDB" id="A0A0B4XBF7"/>
<evidence type="ECO:0000313" key="2">
    <source>
        <dbReference type="Proteomes" id="UP000031368"/>
    </source>
</evidence>
<dbReference type="HOGENOM" id="CLU_3029241_0_0_5"/>
<proteinExistence type="predicted"/>
<evidence type="ECO:0000313" key="1">
    <source>
        <dbReference type="EMBL" id="AJD45349.1"/>
    </source>
</evidence>
<protein>
    <submittedName>
        <fullName evidence="1">Uncharacterized protein</fullName>
    </submittedName>
</protein>
<dbReference type="Proteomes" id="UP000031368">
    <property type="component" value="Plasmid pRgalR602c"/>
</dbReference>
<keyword evidence="1" id="KW-0614">Plasmid</keyword>
<keyword evidence="2" id="KW-1185">Reference proteome</keyword>
<reference evidence="1 2" key="1">
    <citation type="submission" date="2013-11" db="EMBL/GenBank/DDBJ databases">
        <title>Complete genome sequence of Rhizobium gallicum bv. gallicum R602.</title>
        <authorList>
            <person name="Bustos P."/>
            <person name="Santamaria R.I."/>
            <person name="Lozano L."/>
            <person name="Acosta J.L."/>
            <person name="Ormeno-Orrillo E."/>
            <person name="Rogel M.A."/>
            <person name="Romero D."/>
            <person name="Cevallos M.A."/>
            <person name="Martinez-Romero E."/>
            <person name="Gonzalez V."/>
        </authorList>
    </citation>
    <scope>NUCLEOTIDE SEQUENCE [LARGE SCALE GENOMIC DNA]</scope>
    <source>
        <strain evidence="1 2">R602</strain>
        <plasmid evidence="1 2">pRgalR602c</plasmid>
    </source>
</reference>
<dbReference type="EMBL" id="CP006880">
    <property type="protein sequence ID" value="AJD45349.1"/>
    <property type="molecule type" value="Genomic_DNA"/>
</dbReference>
<accession>A0A0B4XBF7</accession>
<dbReference type="KEGG" id="rga:RGR602_PC01322"/>
<organism evidence="1 2">
    <name type="scientific">Rhizobium gallicum bv. gallicum R602sp</name>
    <dbReference type="NCBI Taxonomy" id="1041138"/>
    <lineage>
        <taxon>Bacteria</taxon>
        <taxon>Pseudomonadati</taxon>
        <taxon>Pseudomonadota</taxon>
        <taxon>Alphaproteobacteria</taxon>
        <taxon>Hyphomicrobiales</taxon>
        <taxon>Rhizobiaceae</taxon>
        <taxon>Rhizobium/Agrobacterium group</taxon>
        <taxon>Rhizobium</taxon>
    </lineage>
</organism>